<protein>
    <submittedName>
        <fullName evidence="1">Uncharacterized protein</fullName>
    </submittedName>
</protein>
<accession>A0A136J2F2</accession>
<evidence type="ECO:0000313" key="2">
    <source>
        <dbReference type="Proteomes" id="UP000070501"/>
    </source>
</evidence>
<dbReference type="InterPro" id="IPR000048">
    <property type="entry name" value="IQ_motif_EF-hand-BS"/>
</dbReference>
<dbReference type="InParanoid" id="A0A136J2F2"/>
<feature type="non-terminal residue" evidence="1">
    <location>
        <position position="68"/>
    </location>
</feature>
<evidence type="ECO:0000313" key="1">
    <source>
        <dbReference type="EMBL" id="KXJ91259.1"/>
    </source>
</evidence>
<dbReference type="Proteomes" id="UP000070501">
    <property type="component" value="Unassembled WGS sequence"/>
</dbReference>
<name>A0A136J2F2_9PEZI</name>
<dbReference type="STRING" id="196109.A0A136J2F2"/>
<organism evidence="1 2">
    <name type="scientific">Microdochium bolleyi</name>
    <dbReference type="NCBI Taxonomy" id="196109"/>
    <lineage>
        <taxon>Eukaryota</taxon>
        <taxon>Fungi</taxon>
        <taxon>Dikarya</taxon>
        <taxon>Ascomycota</taxon>
        <taxon>Pezizomycotina</taxon>
        <taxon>Sordariomycetes</taxon>
        <taxon>Xylariomycetidae</taxon>
        <taxon>Xylariales</taxon>
        <taxon>Microdochiaceae</taxon>
        <taxon>Microdochium</taxon>
    </lineage>
</organism>
<gene>
    <name evidence="1" type="ORF">Micbo1qcDRAFT_162905</name>
</gene>
<sequence length="68" mass="7638">MLLQSAARAKLARNEIGQQQAALQAFGPQWTSIQASWRGKKARQQLQSTQQMLQKHAVEISKLQGHAR</sequence>
<keyword evidence="2" id="KW-1185">Reference proteome</keyword>
<dbReference type="PROSITE" id="PS50096">
    <property type="entry name" value="IQ"/>
    <property type="match status" value="1"/>
</dbReference>
<dbReference type="AlphaFoldDB" id="A0A136J2F2"/>
<proteinExistence type="predicted"/>
<dbReference type="EMBL" id="KQ964250">
    <property type="protein sequence ID" value="KXJ91259.1"/>
    <property type="molecule type" value="Genomic_DNA"/>
</dbReference>
<dbReference type="Pfam" id="PF00612">
    <property type="entry name" value="IQ"/>
    <property type="match status" value="1"/>
</dbReference>
<reference evidence="2" key="1">
    <citation type="submission" date="2016-02" db="EMBL/GenBank/DDBJ databases">
        <title>Draft genome sequence of Microdochium bolleyi, a fungal endophyte of beachgrass.</title>
        <authorList>
            <consortium name="DOE Joint Genome Institute"/>
            <person name="David A.S."/>
            <person name="May G."/>
            <person name="Haridas S."/>
            <person name="Lim J."/>
            <person name="Wang M."/>
            <person name="Labutti K."/>
            <person name="Lipzen A."/>
            <person name="Barry K."/>
            <person name="Grigoriev I.V."/>
        </authorList>
    </citation>
    <scope>NUCLEOTIDE SEQUENCE [LARGE SCALE GENOMIC DNA]</scope>
    <source>
        <strain evidence="2">J235TASD1</strain>
    </source>
</reference>